<organism evidence="1 2">
    <name type="scientific">Thelohanellus kitauei</name>
    <name type="common">Myxosporean</name>
    <dbReference type="NCBI Taxonomy" id="669202"/>
    <lineage>
        <taxon>Eukaryota</taxon>
        <taxon>Metazoa</taxon>
        <taxon>Cnidaria</taxon>
        <taxon>Myxozoa</taxon>
        <taxon>Myxosporea</taxon>
        <taxon>Bivalvulida</taxon>
        <taxon>Platysporina</taxon>
        <taxon>Myxobolidae</taxon>
        <taxon>Thelohanellus</taxon>
    </lineage>
</organism>
<dbReference type="EMBL" id="JWZT01004653">
    <property type="protein sequence ID" value="KII63608.1"/>
    <property type="molecule type" value="Genomic_DNA"/>
</dbReference>
<reference evidence="1 2" key="1">
    <citation type="journal article" date="2014" name="Genome Biol. Evol.">
        <title>The genome of the myxosporean Thelohanellus kitauei shows adaptations to nutrient acquisition within its fish host.</title>
        <authorList>
            <person name="Yang Y."/>
            <person name="Xiong J."/>
            <person name="Zhou Z."/>
            <person name="Huo F."/>
            <person name="Miao W."/>
            <person name="Ran C."/>
            <person name="Liu Y."/>
            <person name="Zhang J."/>
            <person name="Feng J."/>
            <person name="Wang M."/>
            <person name="Wang M."/>
            <person name="Wang L."/>
            <person name="Yao B."/>
        </authorList>
    </citation>
    <scope>NUCLEOTIDE SEQUENCE [LARGE SCALE GENOMIC DNA]</scope>
    <source>
        <strain evidence="1">Wuqing</strain>
    </source>
</reference>
<name>A0A0C2IED8_THEKT</name>
<gene>
    <name evidence="1" type="ORF">RF11_10933</name>
</gene>
<evidence type="ECO:0000313" key="1">
    <source>
        <dbReference type="EMBL" id="KII63608.1"/>
    </source>
</evidence>
<proteinExistence type="predicted"/>
<protein>
    <submittedName>
        <fullName evidence="1">Uncharacterized protein</fullName>
    </submittedName>
</protein>
<comment type="caution">
    <text evidence="1">The sequence shown here is derived from an EMBL/GenBank/DDBJ whole genome shotgun (WGS) entry which is preliminary data.</text>
</comment>
<accession>A0A0C2IED8</accession>
<dbReference type="OrthoDB" id="40334at2759"/>
<keyword evidence="2" id="KW-1185">Reference proteome</keyword>
<sequence>MFGDIFSSQTRKELNDVSYELYKPLAQDLGGDLAGDATQTGGTICLSAEGQILFKYVQETFSDHPDLNDILKSFDVKKDLDSTPELSPIINDTLTLSGIIQRIPKRTTFPYLVSTNSMEFVVPDEYKNTYRGERFRF</sequence>
<evidence type="ECO:0000313" key="2">
    <source>
        <dbReference type="Proteomes" id="UP000031668"/>
    </source>
</evidence>
<dbReference type="Proteomes" id="UP000031668">
    <property type="component" value="Unassembled WGS sequence"/>
</dbReference>
<dbReference type="AlphaFoldDB" id="A0A0C2IED8"/>